<name>E3BMG4_9VIBR</name>
<dbReference type="NCBIfam" id="TIGR03168">
    <property type="entry name" value="1-PFK"/>
    <property type="match status" value="1"/>
</dbReference>
<evidence type="ECO:0000256" key="1">
    <source>
        <dbReference type="ARBA" id="ARBA00010688"/>
    </source>
</evidence>
<evidence type="ECO:0000256" key="4">
    <source>
        <dbReference type="ARBA" id="ARBA00022777"/>
    </source>
</evidence>
<dbReference type="InterPro" id="IPR022463">
    <property type="entry name" value="1-PFruKinase"/>
</dbReference>
<keyword evidence="3 8" id="KW-0547">Nucleotide-binding</keyword>
<proteinExistence type="inferred from homology"/>
<dbReference type="GO" id="GO:0005524">
    <property type="term" value="F:ATP binding"/>
    <property type="evidence" value="ECO:0007669"/>
    <property type="project" value="UniProtKB-UniRule"/>
</dbReference>
<keyword evidence="11" id="KW-1185">Reference proteome</keyword>
<evidence type="ECO:0000256" key="8">
    <source>
        <dbReference type="RuleBase" id="RU369061"/>
    </source>
</evidence>
<evidence type="ECO:0000256" key="5">
    <source>
        <dbReference type="ARBA" id="ARBA00022840"/>
    </source>
</evidence>
<protein>
    <recommendedName>
        <fullName evidence="7">Phosphofructokinase</fullName>
    </recommendedName>
</protein>
<comment type="catalytic activity">
    <reaction evidence="6 8">
        <text>beta-D-fructose 1-phosphate + ATP = beta-D-fructose 1,6-bisphosphate + ADP + H(+)</text>
        <dbReference type="Rhea" id="RHEA:14213"/>
        <dbReference type="ChEBI" id="CHEBI:15378"/>
        <dbReference type="ChEBI" id="CHEBI:30616"/>
        <dbReference type="ChEBI" id="CHEBI:32966"/>
        <dbReference type="ChEBI" id="CHEBI:138881"/>
        <dbReference type="ChEBI" id="CHEBI:456216"/>
        <dbReference type="EC" id="2.7.1.56"/>
    </reaction>
</comment>
<keyword evidence="5 8" id="KW-0067">ATP-binding</keyword>
<dbReference type="AlphaFoldDB" id="E3BMG4"/>
<keyword evidence="2 7" id="KW-0808">Transferase</keyword>
<comment type="function">
    <text evidence="8">Catalyzes the ATP-dependent phosphorylation of fructose-l-phosphate to fructose-l,6-bisphosphate.</text>
</comment>
<dbReference type="GO" id="GO:0016052">
    <property type="term" value="P:carbohydrate catabolic process"/>
    <property type="evidence" value="ECO:0007669"/>
    <property type="project" value="UniProtKB-ARBA"/>
</dbReference>
<dbReference type="PANTHER" id="PTHR46566">
    <property type="entry name" value="1-PHOSPHOFRUCTOKINASE-RELATED"/>
    <property type="match status" value="1"/>
</dbReference>
<dbReference type="RefSeq" id="WP_009602303.1">
    <property type="nucleotide sequence ID" value="NZ_AEIU01000088.1"/>
</dbReference>
<feature type="domain" description="Carbohydrate kinase PfkB" evidence="9">
    <location>
        <begin position="16"/>
        <end position="297"/>
    </location>
</feature>
<dbReference type="InterPro" id="IPR002173">
    <property type="entry name" value="Carboh/pur_kinase_PfkB_CS"/>
</dbReference>
<evidence type="ECO:0000256" key="3">
    <source>
        <dbReference type="ARBA" id="ARBA00022741"/>
    </source>
</evidence>
<evidence type="ECO:0000256" key="2">
    <source>
        <dbReference type="ARBA" id="ARBA00022679"/>
    </source>
</evidence>
<organism evidence="10 11">
    <name type="scientific">Vibrio caribbeanicus ATCC BAA-2122</name>
    <dbReference type="NCBI Taxonomy" id="796620"/>
    <lineage>
        <taxon>Bacteria</taxon>
        <taxon>Pseudomonadati</taxon>
        <taxon>Pseudomonadota</taxon>
        <taxon>Gammaproteobacteria</taxon>
        <taxon>Vibrionales</taxon>
        <taxon>Vibrionaceae</taxon>
        <taxon>Vibrio</taxon>
    </lineage>
</organism>
<dbReference type="Pfam" id="PF00294">
    <property type="entry name" value="PfkB"/>
    <property type="match status" value="1"/>
</dbReference>
<gene>
    <name evidence="10" type="ORF">VIBC2010_17200</name>
</gene>
<dbReference type="InterPro" id="IPR017583">
    <property type="entry name" value="Tagatose/fructose_Pkinase"/>
</dbReference>
<dbReference type="InterPro" id="IPR011611">
    <property type="entry name" value="PfkB_dom"/>
</dbReference>
<comment type="caution">
    <text evidence="10">The sequence shown here is derived from an EMBL/GenBank/DDBJ whole genome shotgun (WGS) entry which is preliminary data.</text>
</comment>
<dbReference type="STRING" id="796620.VIBC2010_17200"/>
<accession>E3BMG4</accession>
<dbReference type="NCBIfam" id="TIGR03828">
    <property type="entry name" value="pfkB"/>
    <property type="match status" value="1"/>
</dbReference>
<reference evidence="10 11" key="1">
    <citation type="journal article" date="2012" name="Int. J. Syst. Evol. Microbiol.">
        <title>Vibrio caribbeanicus sp. nov., isolated from the marine sponge Scleritoderma cyanea.</title>
        <authorList>
            <person name="Hoffmann M."/>
            <person name="Monday S.R."/>
            <person name="Allard M.W."/>
            <person name="Strain E.A."/>
            <person name="Whittaker P."/>
            <person name="Naum M."/>
            <person name="McCarthy P.J."/>
            <person name="Lopez J.V."/>
            <person name="Fischer M."/>
            <person name="Brown E.W."/>
        </authorList>
    </citation>
    <scope>NUCLEOTIDE SEQUENCE [LARGE SCALE GENOMIC DNA]</scope>
    <source>
        <strain evidence="10 11">ATCC BAA-2122</strain>
    </source>
</reference>
<dbReference type="eggNOG" id="COG1105">
    <property type="taxonomic scope" value="Bacteria"/>
</dbReference>
<evidence type="ECO:0000259" key="9">
    <source>
        <dbReference type="Pfam" id="PF00294"/>
    </source>
</evidence>
<dbReference type="GO" id="GO:0008662">
    <property type="term" value="F:1-phosphofructokinase activity"/>
    <property type="evidence" value="ECO:0007669"/>
    <property type="project" value="UniProtKB-UniRule"/>
</dbReference>
<dbReference type="FunFam" id="3.40.1190.20:FF:000001">
    <property type="entry name" value="Phosphofructokinase"/>
    <property type="match status" value="1"/>
</dbReference>
<dbReference type="OrthoDB" id="9801219at2"/>
<dbReference type="GO" id="GO:0044281">
    <property type="term" value="P:small molecule metabolic process"/>
    <property type="evidence" value="ECO:0007669"/>
    <property type="project" value="UniProtKB-ARBA"/>
</dbReference>
<dbReference type="GO" id="GO:0005829">
    <property type="term" value="C:cytosol"/>
    <property type="evidence" value="ECO:0007669"/>
    <property type="project" value="TreeGrafter"/>
</dbReference>
<evidence type="ECO:0000256" key="7">
    <source>
        <dbReference type="PIRNR" id="PIRNR000535"/>
    </source>
</evidence>
<evidence type="ECO:0000256" key="6">
    <source>
        <dbReference type="ARBA" id="ARBA00047745"/>
    </source>
</evidence>
<dbReference type="PROSITE" id="PS00583">
    <property type="entry name" value="PFKB_KINASES_1"/>
    <property type="match status" value="1"/>
</dbReference>
<evidence type="ECO:0000313" key="11">
    <source>
        <dbReference type="Proteomes" id="UP000002943"/>
    </source>
</evidence>
<dbReference type="PANTHER" id="PTHR46566:SF5">
    <property type="entry name" value="1-PHOSPHOFRUCTOKINASE"/>
    <property type="match status" value="1"/>
</dbReference>
<dbReference type="CDD" id="cd01164">
    <property type="entry name" value="FruK_PfkB_like"/>
    <property type="match status" value="1"/>
</dbReference>
<keyword evidence="4 8" id="KW-0418">Kinase</keyword>
<dbReference type="Gene3D" id="3.40.1190.20">
    <property type="match status" value="1"/>
</dbReference>
<dbReference type="InterPro" id="IPR029056">
    <property type="entry name" value="Ribokinase-like"/>
</dbReference>
<evidence type="ECO:0000313" key="10">
    <source>
        <dbReference type="EMBL" id="EFP95709.1"/>
    </source>
</evidence>
<dbReference type="EMBL" id="AEIU01000088">
    <property type="protein sequence ID" value="EFP95709.1"/>
    <property type="molecule type" value="Genomic_DNA"/>
</dbReference>
<sequence>MTQKNRVVTITLNPAYDMTGALADLKLGQVNQIQTGQINPAGKGINVARVLSDLGAQVTVTGFMGADNSASFEQLFQDINAQDQFVRIPGVTRTNVKLVEKNKRVSDINFPGIHVTTDDVDKLEITLFKLAKTHDYFVLAGSIPPGFPPERCTAWIEKLQRLGKKVFFDSSSDALKAGIVSKPWFIKPNIDELSQLMGQQFNSVEECYSVITSPNLINIENIVVSLGEQGVIWLNQGQILRAVPPKMNVISTVGAGDTFVAGFCWGVMQEMPKHDLLRFATALSALAVTKINVGLDNSKNQSQIESKTTVTEYDIACHQLNPDKRGEIR</sequence>
<dbReference type="Proteomes" id="UP000002943">
    <property type="component" value="Unassembled WGS sequence"/>
</dbReference>
<dbReference type="SUPFAM" id="SSF53613">
    <property type="entry name" value="Ribokinase-like"/>
    <property type="match status" value="1"/>
</dbReference>
<comment type="similarity">
    <text evidence="1 7 8">Belongs to the carbohydrate kinase PfkB family.</text>
</comment>
<dbReference type="PIRSF" id="PIRSF000535">
    <property type="entry name" value="1PFK/6PFK/LacC"/>
    <property type="match status" value="1"/>
</dbReference>